<evidence type="ECO:0000256" key="4">
    <source>
        <dbReference type="RuleBase" id="RU003939"/>
    </source>
</evidence>
<evidence type="ECO:0000313" key="5">
    <source>
        <dbReference type="EMBL" id="MDA5193271.1"/>
    </source>
</evidence>
<evidence type="ECO:0000256" key="1">
    <source>
        <dbReference type="ARBA" id="ARBA00010529"/>
    </source>
</evidence>
<dbReference type="GO" id="GO:0003677">
    <property type="term" value="F:DNA binding"/>
    <property type="evidence" value="ECO:0007669"/>
    <property type="project" value="UniProtKB-KW"/>
</dbReference>
<dbReference type="PRINTS" id="PR01727">
    <property type="entry name" value="DNABINDINGHU"/>
</dbReference>
<protein>
    <submittedName>
        <fullName evidence="5">HU family DNA-binding protein</fullName>
    </submittedName>
</protein>
<dbReference type="CDD" id="cd13831">
    <property type="entry name" value="HU"/>
    <property type="match status" value="1"/>
</dbReference>
<dbReference type="PANTHER" id="PTHR33175">
    <property type="entry name" value="DNA-BINDING PROTEIN HU"/>
    <property type="match status" value="1"/>
</dbReference>
<sequence>MKAAAPKANATAVTLKQIGVVLAETHGLAKKQTEMLLNDMIDHFVKNLKKGLRIRISGLGVLQVRKRAARMGRNPATGEQIKIKASKKIAFRAAKELKEAI</sequence>
<comment type="caution">
    <text evidence="5">The sequence shown here is derived from an EMBL/GenBank/DDBJ whole genome shotgun (WGS) entry which is preliminary data.</text>
</comment>
<evidence type="ECO:0000256" key="3">
    <source>
        <dbReference type="ARBA" id="ARBA00023125"/>
    </source>
</evidence>
<dbReference type="Gene3D" id="4.10.520.10">
    <property type="entry name" value="IHF-like DNA-binding proteins"/>
    <property type="match status" value="1"/>
</dbReference>
<reference evidence="5" key="2">
    <citation type="journal article" date="2023" name="Syst. Appl. Microbiol.">
        <title>Govania unica gen. nov., sp. nov., a rare biosphere bacterium that represents a novel family in the class Alphaproteobacteria.</title>
        <authorList>
            <person name="Vandamme P."/>
            <person name="Peeters C."/>
            <person name="Hettiarachchi A."/>
            <person name="Cnockaert M."/>
            <person name="Carlier A."/>
        </authorList>
    </citation>
    <scope>NUCLEOTIDE SEQUENCE</scope>
    <source>
        <strain evidence="5">LMG 31809</strain>
    </source>
</reference>
<dbReference type="GO" id="GO:0005829">
    <property type="term" value="C:cytosol"/>
    <property type="evidence" value="ECO:0007669"/>
    <property type="project" value="TreeGrafter"/>
</dbReference>
<dbReference type="AlphaFoldDB" id="A0A9X3TWX9"/>
<dbReference type="Pfam" id="PF00216">
    <property type="entry name" value="Bac_DNA_binding"/>
    <property type="match status" value="1"/>
</dbReference>
<comment type="similarity">
    <text evidence="1 4">Belongs to the bacterial histone-like protein family.</text>
</comment>
<keyword evidence="3 5" id="KW-0238">DNA-binding</keyword>
<organism evidence="5 6">
    <name type="scientific">Govanella unica</name>
    <dbReference type="NCBI Taxonomy" id="2975056"/>
    <lineage>
        <taxon>Bacteria</taxon>
        <taxon>Pseudomonadati</taxon>
        <taxon>Pseudomonadota</taxon>
        <taxon>Alphaproteobacteria</taxon>
        <taxon>Emcibacterales</taxon>
        <taxon>Govanellaceae</taxon>
        <taxon>Govanella</taxon>
    </lineage>
</organism>
<gene>
    <name evidence="5" type="ORF">NYP16_04775</name>
</gene>
<dbReference type="InterPro" id="IPR010992">
    <property type="entry name" value="IHF-like_DNA-bd_dom_sf"/>
</dbReference>
<dbReference type="Proteomes" id="UP001141619">
    <property type="component" value="Unassembled WGS sequence"/>
</dbReference>
<dbReference type="SUPFAM" id="SSF47729">
    <property type="entry name" value="IHF-like DNA-binding proteins"/>
    <property type="match status" value="1"/>
</dbReference>
<accession>A0A9X3TWX9</accession>
<proteinExistence type="inferred from homology"/>
<dbReference type="PANTHER" id="PTHR33175:SF3">
    <property type="entry name" value="DNA-BINDING PROTEIN HU-BETA"/>
    <property type="match status" value="1"/>
</dbReference>
<keyword evidence="6" id="KW-1185">Reference proteome</keyword>
<dbReference type="GO" id="GO:0030261">
    <property type="term" value="P:chromosome condensation"/>
    <property type="evidence" value="ECO:0007669"/>
    <property type="project" value="UniProtKB-KW"/>
</dbReference>
<keyword evidence="2" id="KW-0226">DNA condensation</keyword>
<dbReference type="GO" id="GO:0030527">
    <property type="term" value="F:structural constituent of chromatin"/>
    <property type="evidence" value="ECO:0007669"/>
    <property type="project" value="InterPro"/>
</dbReference>
<dbReference type="SMART" id="SM00411">
    <property type="entry name" value="BHL"/>
    <property type="match status" value="1"/>
</dbReference>
<name>A0A9X3TWX9_9PROT</name>
<evidence type="ECO:0000313" key="6">
    <source>
        <dbReference type="Proteomes" id="UP001141619"/>
    </source>
</evidence>
<dbReference type="RefSeq" id="WP_346742470.1">
    <property type="nucleotide sequence ID" value="NZ_JANWOI010000001.1"/>
</dbReference>
<dbReference type="EMBL" id="JANWOI010000001">
    <property type="protein sequence ID" value="MDA5193271.1"/>
    <property type="molecule type" value="Genomic_DNA"/>
</dbReference>
<evidence type="ECO:0000256" key="2">
    <source>
        <dbReference type="ARBA" id="ARBA00023067"/>
    </source>
</evidence>
<dbReference type="InterPro" id="IPR000119">
    <property type="entry name" value="Hist_DNA-bd"/>
</dbReference>
<reference evidence="5" key="1">
    <citation type="submission" date="2022-08" db="EMBL/GenBank/DDBJ databases">
        <authorList>
            <person name="Vandamme P."/>
            <person name="Hettiarachchi A."/>
            <person name="Peeters C."/>
            <person name="Cnockaert M."/>
            <person name="Carlier A."/>
        </authorList>
    </citation>
    <scope>NUCLEOTIDE SEQUENCE</scope>
    <source>
        <strain evidence="5">LMG 31809</strain>
    </source>
</reference>